<keyword evidence="8 17" id="KW-1133">Transmembrane helix</keyword>
<sequence length="635" mass="71286">MNMDKSKSSDMESSEKKLIEKGKEANGEQASDASGSSSAVDERDVQVVEIEDEREQWGKKADFLLSCIGFAVGLGNVWRFPYLCYDNGGGAFLIPYLIMLVLCGMPMFYMELAVGQYFSLGPIGTWGAICPLFQGVGFASMMVSFLVCVYYNIIIAWCLYFLFLSFRKDVPWKSCGNWWNSEKCYAGRIPECSSGLSNGTVVLANSTAALANSTLKNCTKAAVDDFSSPALEYWQNYVLRLTDSIGDAGVFRWEILLCLLAAWIGVYFCMWKGVKSSGKVVYFTATFPYVVLFILFIRGVTLPNAKEGIIYYLKPQWYRLKDPKVWVAAATQIFYSLGIGFGSLVAMGSYNKFHNNVFKDAMMISLINCATSVFAGFVIFSTLGFMAHSLNKKIEDVASSGPGLAFVVYPEAIAQMPISPLWAILFFFMLLTLGLDSQFGMMEAVITGVVDEYRIFRRHKELFILVACILCFLLGLPCVTQGGAYVLNLFDYQSGGVSLLFLAFFETVTLAWIYGTDRFSLDIEKMIGRRPGAWWWFCWRFCAPLIMAGIFLFSVSQWGGISYGDYKYPPWAEFIGWLIALSSMLFIPGVAIYNLYMTPGTFMERLYICLKPDPVVQKEIEERQGLEHQVELIKV</sequence>
<keyword evidence="9 13" id="KW-0915">Sodium</keyword>
<feature type="transmembrane region" description="Helical" evidence="17">
    <location>
        <begin position="574"/>
        <end position="596"/>
    </location>
</feature>
<proteinExistence type="inferred from homology"/>
<evidence type="ECO:0000256" key="15">
    <source>
        <dbReference type="RuleBase" id="RU003732"/>
    </source>
</evidence>
<feature type="binding site" evidence="13">
    <location>
        <position position="69"/>
    </location>
    <ligand>
        <name>Na(+)</name>
        <dbReference type="ChEBI" id="CHEBI:29101"/>
        <label>1</label>
    </ligand>
</feature>
<dbReference type="PROSITE" id="PS50267">
    <property type="entry name" value="NA_NEUROTRAN_SYMP_3"/>
    <property type="match status" value="1"/>
</dbReference>
<keyword evidence="11 14" id="KW-1015">Disulfide bond</keyword>
<evidence type="ECO:0000256" key="17">
    <source>
        <dbReference type="SAM" id="Phobius"/>
    </source>
</evidence>
<keyword evidence="4 15" id="KW-0812">Transmembrane</keyword>
<dbReference type="PANTHER" id="PTHR11616">
    <property type="entry name" value="SODIUM/CHLORIDE DEPENDENT TRANSPORTER"/>
    <property type="match status" value="1"/>
</dbReference>
<keyword evidence="10 17" id="KW-0472">Membrane</keyword>
<evidence type="ECO:0000256" key="12">
    <source>
        <dbReference type="ARBA" id="ARBA00023180"/>
    </source>
</evidence>
<keyword evidence="19" id="KW-1185">Reference proteome</keyword>
<evidence type="ECO:0000256" key="4">
    <source>
        <dbReference type="ARBA" id="ARBA00022692"/>
    </source>
</evidence>
<keyword evidence="7 15" id="KW-0769">Symport</keyword>
<dbReference type="CDD" id="cd11496">
    <property type="entry name" value="SLC6sbd-TauT-like"/>
    <property type="match status" value="1"/>
</dbReference>
<dbReference type="GO" id="GO:0015378">
    <property type="term" value="F:sodium:chloride symporter activity"/>
    <property type="evidence" value="ECO:0007669"/>
    <property type="project" value="UniProtKB-ARBA"/>
</dbReference>
<feature type="region of interest" description="Disordered" evidence="16">
    <location>
        <begin position="1"/>
        <end position="43"/>
    </location>
</feature>
<evidence type="ECO:0000256" key="10">
    <source>
        <dbReference type="ARBA" id="ARBA00023136"/>
    </source>
</evidence>
<feature type="transmembrane region" description="Helical" evidence="17">
    <location>
        <begin position="325"/>
        <end position="350"/>
    </location>
</feature>
<evidence type="ECO:0000256" key="3">
    <source>
        <dbReference type="ARBA" id="ARBA00022475"/>
    </source>
</evidence>
<gene>
    <name evidence="18" type="ORF">PMEA_00002710</name>
</gene>
<dbReference type="GO" id="GO:0006865">
    <property type="term" value="P:amino acid transport"/>
    <property type="evidence" value="ECO:0007669"/>
    <property type="project" value="TreeGrafter"/>
</dbReference>
<comment type="caution">
    <text evidence="18">The sequence shown here is derived from an EMBL/GenBank/DDBJ whole genome shotgun (WGS) entry which is preliminary data.</text>
</comment>
<evidence type="ECO:0000256" key="11">
    <source>
        <dbReference type="ARBA" id="ARBA00023157"/>
    </source>
</evidence>
<feature type="transmembrane region" description="Helical" evidence="17">
    <location>
        <begin position="92"/>
        <end position="110"/>
    </location>
</feature>
<feature type="binding site" evidence="13">
    <location>
        <position position="437"/>
    </location>
    <ligand>
        <name>Na(+)</name>
        <dbReference type="ChEBI" id="CHEBI:29101"/>
        <label>1</label>
    </ligand>
</feature>
<feature type="compositionally biased region" description="Low complexity" evidence="16">
    <location>
        <begin position="30"/>
        <end position="39"/>
    </location>
</feature>
<dbReference type="Pfam" id="PF00209">
    <property type="entry name" value="SNF"/>
    <property type="match status" value="1"/>
</dbReference>
<evidence type="ECO:0000256" key="9">
    <source>
        <dbReference type="ARBA" id="ARBA00023053"/>
    </source>
</evidence>
<dbReference type="GO" id="GO:0046872">
    <property type="term" value="F:metal ion binding"/>
    <property type="evidence" value="ECO:0007669"/>
    <property type="project" value="UniProtKB-KW"/>
</dbReference>
<evidence type="ECO:0000256" key="8">
    <source>
        <dbReference type="ARBA" id="ARBA00022989"/>
    </source>
</evidence>
<dbReference type="AlphaFoldDB" id="A0AAU9WBG7"/>
<feature type="transmembrane region" description="Helical" evidence="17">
    <location>
        <begin position="117"/>
        <end position="136"/>
    </location>
</feature>
<keyword evidence="5 13" id="KW-0479">Metal-binding</keyword>
<dbReference type="EMBL" id="CALNXJ010000011">
    <property type="protein sequence ID" value="CAH3108805.1"/>
    <property type="molecule type" value="Genomic_DNA"/>
</dbReference>
<evidence type="ECO:0000313" key="18">
    <source>
        <dbReference type="EMBL" id="CAH3108805.1"/>
    </source>
</evidence>
<feature type="binding site" evidence="13">
    <location>
        <position position="336"/>
    </location>
    <ligand>
        <name>Na(+)</name>
        <dbReference type="ChEBI" id="CHEBI:29101"/>
        <label>1</label>
    </ligand>
</feature>
<dbReference type="GO" id="GO:0090493">
    <property type="term" value="P:catecholamine uptake"/>
    <property type="evidence" value="ECO:0007669"/>
    <property type="project" value="UniProtKB-ARBA"/>
</dbReference>
<protein>
    <recommendedName>
        <fullName evidence="15">Transporter</fullName>
    </recommendedName>
</protein>
<feature type="transmembrane region" description="Helical" evidence="17">
    <location>
        <begin position="492"/>
        <end position="514"/>
    </location>
</feature>
<accession>A0AAU9WBG7</accession>
<feature type="binding site" evidence="13">
    <location>
        <position position="71"/>
    </location>
    <ligand>
        <name>Na(+)</name>
        <dbReference type="ChEBI" id="CHEBI:29101"/>
        <label>1</label>
    </ligand>
</feature>
<comment type="subcellular location">
    <subcellularLocation>
        <location evidence="1">Cell membrane</location>
        <topology evidence="1">Multi-pass membrane protein</topology>
    </subcellularLocation>
</comment>
<feature type="binding site" evidence="13">
    <location>
        <position position="76"/>
    </location>
    <ligand>
        <name>Na(+)</name>
        <dbReference type="ChEBI" id="CHEBI:29101"/>
        <label>1</label>
    </ligand>
</feature>
<feature type="transmembrane region" description="Helical" evidence="17">
    <location>
        <begin position="255"/>
        <end position="274"/>
    </location>
</feature>
<evidence type="ECO:0000256" key="13">
    <source>
        <dbReference type="PIRSR" id="PIRSR600175-1"/>
    </source>
</evidence>
<organism evidence="18 19">
    <name type="scientific">Pocillopora meandrina</name>
    <dbReference type="NCBI Taxonomy" id="46732"/>
    <lineage>
        <taxon>Eukaryota</taxon>
        <taxon>Metazoa</taxon>
        <taxon>Cnidaria</taxon>
        <taxon>Anthozoa</taxon>
        <taxon>Hexacorallia</taxon>
        <taxon>Scleractinia</taxon>
        <taxon>Astrocoeniina</taxon>
        <taxon>Pocilloporidae</taxon>
        <taxon>Pocillopora</taxon>
    </lineage>
</organism>
<evidence type="ECO:0000256" key="14">
    <source>
        <dbReference type="PIRSR" id="PIRSR600175-2"/>
    </source>
</evidence>
<dbReference type="InterPro" id="IPR037272">
    <property type="entry name" value="SNS_sf"/>
</dbReference>
<evidence type="ECO:0000256" key="7">
    <source>
        <dbReference type="ARBA" id="ARBA00022847"/>
    </source>
</evidence>
<evidence type="ECO:0000256" key="16">
    <source>
        <dbReference type="SAM" id="MobiDB-lite"/>
    </source>
</evidence>
<feature type="transmembrane region" description="Helical" evidence="17">
    <location>
        <begin position="362"/>
        <end position="385"/>
    </location>
</feature>
<keyword evidence="2 15" id="KW-0813">Transport</keyword>
<dbReference type="PANTHER" id="PTHR11616:SF320">
    <property type="entry name" value="SODIUM-DEPENDENT NORADRENALINE TRANSPORTER"/>
    <property type="match status" value="1"/>
</dbReference>
<dbReference type="GO" id="GO:0008504">
    <property type="term" value="F:monoamine transmembrane transporter activity"/>
    <property type="evidence" value="ECO:0007669"/>
    <property type="project" value="UniProtKB-ARBA"/>
</dbReference>
<keyword evidence="6" id="KW-0532">Neurotransmitter transport</keyword>
<feature type="transmembrane region" description="Helical" evidence="17">
    <location>
        <begin position="280"/>
        <end position="304"/>
    </location>
</feature>
<feature type="compositionally biased region" description="Basic and acidic residues" evidence="16">
    <location>
        <begin position="1"/>
        <end position="26"/>
    </location>
</feature>
<evidence type="ECO:0000256" key="2">
    <source>
        <dbReference type="ARBA" id="ARBA00022448"/>
    </source>
</evidence>
<evidence type="ECO:0000256" key="5">
    <source>
        <dbReference type="ARBA" id="ARBA00022723"/>
    </source>
</evidence>
<dbReference type="SUPFAM" id="SSF161070">
    <property type="entry name" value="SNF-like"/>
    <property type="match status" value="1"/>
</dbReference>
<dbReference type="GO" id="GO:0006836">
    <property type="term" value="P:neurotransmitter transport"/>
    <property type="evidence" value="ECO:0007669"/>
    <property type="project" value="UniProtKB-KW"/>
</dbReference>
<evidence type="ECO:0000256" key="6">
    <source>
        <dbReference type="ARBA" id="ARBA00022775"/>
    </source>
</evidence>
<evidence type="ECO:0000313" key="19">
    <source>
        <dbReference type="Proteomes" id="UP001159428"/>
    </source>
</evidence>
<name>A0AAU9WBG7_9CNID</name>
<feature type="transmembrane region" description="Helical" evidence="17">
    <location>
        <begin position="534"/>
        <end position="554"/>
    </location>
</feature>
<dbReference type="PRINTS" id="PR00176">
    <property type="entry name" value="NANEUSMPORT"/>
</dbReference>
<evidence type="ECO:0000256" key="1">
    <source>
        <dbReference type="ARBA" id="ARBA00004651"/>
    </source>
</evidence>
<feature type="transmembrane region" description="Helical" evidence="17">
    <location>
        <begin position="142"/>
        <end position="163"/>
    </location>
</feature>
<dbReference type="PROSITE" id="PS00610">
    <property type="entry name" value="NA_NEUROTRAN_SYMP_1"/>
    <property type="match status" value="1"/>
</dbReference>
<comment type="similarity">
    <text evidence="15">Belongs to the sodium:neurotransmitter symporter (SNF) (TC 2.A.22) family.</text>
</comment>
<dbReference type="InterPro" id="IPR000175">
    <property type="entry name" value="Na/ntran_symport"/>
</dbReference>
<keyword evidence="12" id="KW-0325">Glycoprotein</keyword>
<feature type="binding site" evidence="13">
    <location>
        <position position="436"/>
    </location>
    <ligand>
        <name>Na(+)</name>
        <dbReference type="ChEBI" id="CHEBI:29101"/>
        <label>1</label>
    </ligand>
</feature>
<keyword evidence="3" id="KW-1003">Cell membrane</keyword>
<dbReference type="Proteomes" id="UP001159428">
    <property type="component" value="Unassembled WGS sequence"/>
</dbReference>
<feature type="binding site" evidence="13">
    <location>
        <position position="72"/>
    </location>
    <ligand>
        <name>Na(+)</name>
        <dbReference type="ChEBI" id="CHEBI:29101"/>
        <label>1</label>
    </ligand>
</feature>
<feature type="transmembrane region" description="Helical" evidence="17">
    <location>
        <begin position="462"/>
        <end position="486"/>
    </location>
</feature>
<feature type="binding site" evidence="13">
    <location>
        <position position="433"/>
    </location>
    <ligand>
        <name>Na(+)</name>
        <dbReference type="ChEBI" id="CHEBI:29101"/>
        <label>1</label>
    </ligand>
</feature>
<feature type="binding site" evidence="13">
    <location>
        <position position="368"/>
    </location>
    <ligand>
        <name>Na(+)</name>
        <dbReference type="ChEBI" id="CHEBI:29101"/>
        <label>1</label>
    </ligand>
</feature>
<dbReference type="GO" id="GO:0005886">
    <property type="term" value="C:plasma membrane"/>
    <property type="evidence" value="ECO:0007669"/>
    <property type="project" value="UniProtKB-SubCell"/>
</dbReference>
<reference evidence="18 19" key="1">
    <citation type="submission" date="2022-05" db="EMBL/GenBank/DDBJ databases">
        <authorList>
            <consortium name="Genoscope - CEA"/>
            <person name="William W."/>
        </authorList>
    </citation>
    <scope>NUCLEOTIDE SEQUENCE [LARGE SCALE GENOMIC DNA]</scope>
</reference>
<feature type="transmembrane region" description="Helical" evidence="17">
    <location>
        <begin position="424"/>
        <end position="450"/>
    </location>
</feature>
<feature type="disulfide bond" evidence="14">
    <location>
        <begin position="175"/>
        <end position="184"/>
    </location>
</feature>